<evidence type="ECO:0000256" key="6">
    <source>
        <dbReference type="ARBA" id="ARBA00022840"/>
    </source>
</evidence>
<keyword evidence="9" id="KW-0472">Membrane</keyword>
<accession>A0A2S0I090</accession>
<dbReference type="PROSITE" id="PS50893">
    <property type="entry name" value="ABC_TRANSPORTER_2"/>
    <property type="match status" value="1"/>
</dbReference>
<dbReference type="SUPFAM" id="SSF52540">
    <property type="entry name" value="P-loop containing nucleoside triphosphate hydrolases"/>
    <property type="match status" value="1"/>
</dbReference>
<evidence type="ECO:0000313" key="12">
    <source>
        <dbReference type="Proteomes" id="UP000238442"/>
    </source>
</evidence>
<gene>
    <name evidence="11" type="ORF">C5O00_14195</name>
</gene>
<dbReference type="GO" id="GO:0016887">
    <property type="term" value="F:ATP hydrolysis activity"/>
    <property type="evidence" value="ECO:0007669"/>
    <property type="project" value="InterPro"/>
</dbReference>
<evidence type="ECO:0000256" key="3">
    <source>
        <dbReference type="ARBA" id="ARBA00022475"/>
    </source>
</evidence>
<dbReference type="CDD" id="cd03214">
    <property type="entry name" value="ABC_Iron-Siderophores_B12_Hemin"/>
    <property type="match status" value="1"/>
</dbReference>
<dbReference type="InterPro" id="IPR051535">
    <property type="entry name" value="Siderophore_ABC-ATPase"/>
</dbReference>
<evidence type="ECO:0000313" key="11">
    <source>
        <dbReference type="EMBL" id="AVI52244.1"/>
    </source>
</evidence>
<dbReference type="KEGG" id="aue:C5O00_14195"/>
<dbReference type="InterPro" id="IPR003593">
    <property type="entry name" value="AAA+_ATPase"/>
</dbReference>
<keyword evidence="3" id="KW-1003">Cell membrane</keyword>
<comment type="subcellular location">
    <subcellularLocation>
        <location evidence="1">Cell membrane</location>
        <topology evidence="1">Peripheral membrane protein</topology>
    </subcellularLocation>
</comment>
<proteinExistence type="predicted"/>
<dbReference type="PANTHER" id="PTHR42771:SF2">
    <property type="entry name" value="IRON(3+)-HYDROXAMATE IMPORT ATP-BINDING PROTEIN FHUC"/>
    <property type="match status" value="1"/>
</dbReference>
<dbReference type="Gene3D" id="3.40.50.300">
    <property type="entry name" value="P-loop containing nucleotide triphosphate hydrolases"/>
    <property type="match status" value="1"/>
</dbReference>
<organism evidence="11 12">
    <name type="scientific">Pukyongia salina</name>
    <dbReference type="NCBI Taxonomy" id="2094025"/>
    <lineage>
        <taxon>Bacteria</taxon>
        <taxon>Pseudomonadati</taxon>
        <taxon>Bacteroidota</taxon>
        <taxon>Flavobacteriia</taxon>
        <taxon>Flavobacteriales</taxon>
        <taxon>Flavobacteriaceae</taxon>
        <taxon>Pukyongia</taxon>
    </lineage>
</organism>
<dbReference type="Pfam" id="PF00005">
    <property type="entry name" value="ABC_tran"/>
    <property type="match status" value="1"/>
</dbReference>
<feature type="domain" description="ABC transporter" evidence="10">
    <location>
        <begin position="10"/>
        <end position="250"/>
    </location>
</feature>
<reference evidence="11 12" key="1">
    <citation type="submission" date="2018-02" db="EMBL/GenBank/DDBJ databases">
        <title>Genomic analysis of the strain RR4-38 isolated from a seawater recirculating aquaculture system.</title>
        <authorList>
            <person name="Kim Y.-S."/>
            <person name="Jang Y.H."/>
            <person name="Kim K.-H."/>
        </authorList>
    </citation>
    <scope>NUCLEOTIDE SEQUENCE [LARGE SCALE GENOMIC DNA]</scope>
    <source>
        <strain evidence="11 12">RR4-38</strain>
    </source>
</reference>
<keyword evidence="2" id="KW-0813">Transport</keyword>
<dbReference type="SMART" id="SM00382">
    <property type="entry name" value="AAA"/>
    <property type="match status" value="1"/>
</dbReference>
<dbReference type="AlphaFoldDB" id="A0A2S0I090"/>
<dbReference type="InterPro" id="IPR027417">
    <property type="entry name" value="P-loop_NTPase"/>
</dbReference>
<dbReference type="InterPro" id="IPR003439">
    <property type="entry name" value="ABC_transporter-like_ATP-bd"/>
</dbReference>
<evidence type="ECO:0000256" key="1">
    <source>
        <dbReference type="ARBA" id="ARBA00004202"/>
    </source>
</evidence>
<sequence>MTSESKHIAIAVNDLSIGYFRRKKALAVAKPINFSIESGNLIALVGANGIGKSTLLRTLSGMQAKLKGSIKICGKELSGYSSLERATQLSVVLTEAPASGNLTVRELVSLGRQPYTGSFGFLSEKDKEMIDNALSTTETTPLENRKCYELSDGQMQRVVIARALAQDTPLIFLDEPTTHLDLYHRAYILKLLKRLTSENGKTVLFSTHEIDLGIQLADVMLVMDDLGIHQGSPQQLIEDGKFNNLFPEDTIEFDASNGRFTIKN</sequence>
<evidence type="ECO:0000259" key="10">
    <source>
        <dbReference type="PROSITE" id="PS50893"/>
    </source>
</evidence>
<name>A0A2S0I090_9FLAO</name>
<keyword evidence="4" id="KW-0410">Iron transport</keyword>
<keyword evidence="5" id="KW-0547">Nucleotide-binding</keyword>
<evidence type="ECO:0000256" key="5">
    <source>
        <dbReference type="ARBA" id="ARBA00022741"/>
    </source>
</evidence>
<dbReference type="GO" id="GO:0005524">
    <property type="term" value="F:ATP binding"/>
    <property type="evidence" value="ECO:0007669"/>
    <property type="project" value="UniProtKB-KW"/>
</dbReference>
<evidence type="ECO:0000256" key="4">
    <source>
        <dbReference type="ARBA" id="ARBA00022496"/>
    </source>
</evidence>
<dbReference type="GO" id="GO:0006826">
    <property type="term" value="P:iron ion transport"/>
    <property type="evidence" value="ECO:0007669"/>
    <property type="project" value="UniProtKB-KW"/>
</dbReference>
<dbReference type="PANTHER" id="PTHR42771">
    <property type="entry name" value="IRON(3+)-HYDROXAMATE IMPORT ATP-BINDING PROTEIN FHUC"/>
    <property type="match status" value="1"/>
</dbReference>
<evidence type="ECO:0000256" key="9">
    <source>
        <dbReference type="ARBA" id="ARBA00023136"/>
    </source>
</evidence>
<dbReference type="GO" id="GO:0005886">
    <property type="term" value="C:plasma membrane"/>
    <property type="evidence" value="ECO:0007669"/>
    <property type="project" value="UniProtKB-SubCell"/>
</dbReference>
<dbReference type="OrthoDB" id="9787851at2"/>
<keyword evidence="12" id="KW-1185">Reference proteome</keyword>
<dbReference type="Proteomes" id="UP000238442">
    <property type="component" value="Chromosome"/>
</dbReference>
<protein>
    <submittedName>
        <fullName evidence="11">ABC transporter ATP-binding protein</fullName>
    </submittedName>
</protein>
<keyword evidence="6 11" id="KW-0067">ATP-binding</keyword>
<evidence type="ECO:0000256" key="7">
    <source>
        <dbReference type="ARBA" id="ARBA00023004"/>
    </source>
</evidence>
<keyword evidence="8" id="KW-0406">Ion transport</keyword>
<dbReference type="EMBL" id="CP027062">
    <property type="protein sequence ID" value="AVI52244.1"/>
    <property type="molecule type" value="Genomic_DNA"/>
</dbReference>
<keyword evidence="7" id="KW-0408">Iron</keyword>
<evidence type="ECO:0000256" key="2">
    <source>
        <dbReference type="ARBA" id="ARBA00022448"/>
    </source>
</evidence>
<evidence type="ECO:0000256" key="8">
    <source>
        <dbReference type="ARBA" id="ARBA00023065"/>
    </source>
</evidence>
<dbReference type="RefSeq" id="WP_105217483.1">
    <property type="nucleotide sequence ID" value="NZ_CP027062.1"/>
</dbReference>